<protein>
    <submittedName>
        <fullName evidence="2">Uncharacterized protein</fullName>
    </submittedName>
</protein>
<dbReference type="AlphaFoldDB" id="A0A8H6WHB1"/>
<dbReference type="EMBL" id="JACAZF010000001">
    <property type="protein sequence ID" value="KAF7314883.1"/>
    <property type="molecule type" value="Genomic_DNA"/>
</dbReference>
<feature type="compositionally biased region" description="Basic and acidic residues" evidence="1">
    <location>
        <begin position="114"/>
        <end position="124"/>
    </location>
</feature>
<comment type="caution">
    <text evidence="2">The sequence shown here is derived from an EMBL/GenBank/DDBJ whole genome shotgun (WGS) entry which is preliminary data.</text>
</comment>
<sequence length="163" mass="18504">MEYDLDNKLLNRYITLRPGEPREDPALDYEATKRGMELRLQRFRRTVAPTDPKWAQAESQGLFELDKVVAMGRAHCLAVGGYVTAGGIIQVYGDWILDIQFPDAELNAPRPIVHHEGYESPHDGESEDELEQSNREGEGKARSDRRDDVEANEHGKITKTKAR</sequence>
<accession>A0A8H6WHB1</accession>
<dbReference type="GeneID" id="59339512"/>
<feature type="compositionally biased region" description="Basic and acidic residues" evidence="1">
    <location>
        <begin position="132"/>
        <end position="156"/>
    </location>
</feature>
<dbReference type="Proteomes" id="UP000636479">
    <property type="component" value="Unassembled WGS sequence"/>
</dbReference>
<feature type="region of interest" description="Disordered" evidence="1">
    <location>
        <begin position="114"/>
        <end position="163"/>
    </location>
</feature>
<name>A0A8H6WHB1_9AGAR</name>
<organism evidence="2 3">
    <name type="scientific">Mycena indigotica</name>
    <dbReference type="NCBI Taxonomy" id="2126181"/>
    <lineage>
        <taxon>Eukaryota</taxon>
        <taxon>Fungi</taxon>
        <taxon>Dikarya</taxon>
        <taxon>Basidiomycota</taxon>
        <taxon>Agaricomycotina</taxon>
        <taxon>Agaricomycetes</taxon>
        <taxon>Agaricomycetidae</taxon>
        <taxon>Agaricales</taxon>
        <taxon>Marasmiineae</taxon>
        <taxon>Mycenaceae</taxon>
        <taxon>Mycena</taxon>
    </lineage>
</organism>
<gene>
    <name evidence="2" type="ORF">MIND_00002000</name>
</gene>
<evidence type="ECO:0000313" key="3">
    <source>
        <dbReference type="Proteomes" id="UP000636479"/>
    </source>
</evidence>
<evidence type="ECO:0000256" key="1">
    <source>
        <dbReference type="SAM" id="MobiDB-lite"/>
    </source>
</evidence>
<dbReference type="RefSeq" id="XP_037224906.1">
    <property type="nucleotide sequence ID" value="XM_037356996.1"/>
</dbReference>
<keyword evidence="3" id="KW-1185">Reference proteome</keyword>
<evidence type="ECO:0000313" key="2">
    <source>
        <dbReference type="EMBL" id="KAF7314883.1"/>
    </source>
</evidence>
<proteinExistence type="predicted"/>
<reference evidence="2" key="1">
    <citation type="submission" date="2020-05" db="EMBL/GenBank/DDBJ databases">
        <title>Mycena genomes resolve the evolution of fungal bioluminescence.</title>
        <authorList>
            <person name="Tsai I.J."/>
        </authorList>
    </citation>
    <scope>NUCLEOTIDE SEQUENCE</scope>
    <source>
        <strain evidence="2">171206Taipei</strain>
    </source>
</reference>